<comment type="subcellular location">
    <subcellularLocation>
        <location evidence="1">Nucleus</location>
    </subcellularLocation>
</comment>
<reference evidence="9" key="1">
    <citation type="journal article" date="2010" name="Nat. Biotechnol.">
        <title>Draft genome sequence of the oilseed species Ricinus communis.</title>
        <authorList>
            <person name="Chan A.P."/>
            <person name="Crabtree J."/>
            <person name="Zhao Q."/>
            <person name="Lorenzi H."/>
            <person name="Orvis J."/>
            <person name="Puiu D."/>
            <person name="Melake-Berhan A."/>
            <person name="Jones K.M."/>
            <person name="Redman J."/>
            <person name="Chen G."/>
            <person name="Cahoon E.B."/>
            <person name="Gedil M."/>
            <person name="Stanke M."/>
            <person name="Haas B.J."/>
            <person name="Wortman J.R."/>
            <person name="Fraser-Liggett C.M."/>
            <person name="Ravel J."/>
            <person name="Rabinowicz P.D."/>
        </authorList>
    </citation>
    <scope>NUCLEOTIDE SEQUENCE [LARGE SCALE GENOMIC DNA]</scope>
    <source>
        <strain evidence="9">cv. Hale</strain>
    </source>
</reference>
<dbReference type="GO" id="GO:0000981">
    <property type="term" value="F:DNA-binding transcription factor activity, RNA polymerase II-specific"/>
    <property type="evidence" value="ECO:0000318"/>
    <property type="project" value="GO_Central"/>
</dbReference>
<evidence type="ECO:0000256" key="1">
    <source>
        <dbReference type="ARBA" id="ARBA00004123"/>
    </source>
</evidence>
<feature type="domain" description="HTH myb-type" evidence="7">
    <location>
        <begin position="70"/>
        <end position="125"/>
    </location>
</feature>
<dbReference type="Proteomes" id="UP000008311">
    <property type="component" value="Unassembled WGS sequence"/>
</dbReference>
<dbReference type="FunFam" id="1.10.10.60:FF:000010">
    <property type="entry name" value="Transcriptional activator Myb isoform A"/>
    <property type="match status" value="1"/>
</dbReference>
<evidence type="ECO:0000256" key="5">
    <source>
        <dbReference type="ARBA" id="ARBA00023242"/>
    </source>
</evidence>
<dbReference type="PANTHER" id="PTHR45614:SF273">
    <property type="entry name" value="MYB DOMAIN PROTEIN 100-RELATED"/>
    <property type="match status" value="1"/>
</dbReference>
<feature type="domain" description="Myb-like" evidence="6">
    <location>
        <begin position="70"/>
        <end position="121"/>
    </location>
</feature>
<keyword evidence="9" id="KW-1185">Reference proteome</keyword>
<dbReference type="InParanoid" id="B9S625"/>
<dbReference type="FunFam" id="1.10.10.60:FF:000381">
    <property type="entry name" value="Transcription factor MYB119"/>
    <property type="match status" value="1"/>
</dbReference>
<dbReference type="Pfam" id="PF13921">
    <property type="entry name" value="Myb_DNA-bind_6"/>
    <property type="match status" value="1"/>
</dbReference>
<dbReference type="InterPro" id="IPR050560">
    <property type="entry name" value="MYB_TF"/>
</dbReference>
<dbReference type="eggNOG" id="KOG0048">
    <property type="taxonomic scope" value="Eukaryota"/>
</dbReference>
<protein>
    <submittedName>
        <fullName evidence="8">R2r3-myb transcription factor, putative</fullName>
    </submittedName>
</protein>
<feature type="domain" description="Myb-like" evidence="6">
    <location>
        <begin position="122"/>
        <end position="172"/>
    </location>
</feature>
<dbReference type="SMART" id="SM00717">
    <property type="entry name" value="SANT"/>
    <property type="match status" value="2"/>
</dbReference>
<keyword evidence="3" id="KW-0805">Transcription regulation</keyword>
<accession>B9S625</accession>
<evidence type="ECO:0000259" key="7">
    <source>
        <dbReference type="PROSITE" id="PS51294"/>
    </source>
</evidence>
<dbReference type="InterPro" id="IPR009057">
    <property type="entry name" value="Homeodomain-like_sf"/>
</dbReference>
<organism evidence="8 9">
    <name type="scientific">Ricinus communis</name>
    <name type="common">Castor bean</name>
    <dbReference type="NCBI Taxonomy" id="3988"/>
    <lineage>
        <taxon>Eukaryota</taxon>
        <taxon>Viridiplantae</taxon>
        <taxon>Streptophyta</taxon>
        <taxon>Embryophyta</taxon>
        <taxon>Tracheophyta</taxon>
        <taxon>Spermatophyta</taxon>
        <taxon>Magnoliopsida</taxon>
        <taxon>eudicotyledons</taxon>
        <taxon>Gunneridae</taxon>
        <taxon>Pentapetalae</taxon>
        <taxon>rosids</taxon>
        <taxon>fabids</taxon>
        <taxon>Malpighiales</taxon>
        <taxon>Euphorbiaceae</taxon>
        <taxon>Acalyphoideae</taxon>
        <taxon>Acalypheae</taxon>
        <taxon>Ricinus</taxon>
    </lineage>
</organism>
<evidence type="ECO:0000313" key="9">
    <source>
        <dbReference type="Proteomes" id="UP000008311"/>
    </source>
</evidence>
<dbReference type="PROSITE" id="PS50090">
    <property type="entry name" value="MYB_LIKE"/>
    <property type="match status" value="2"/>
</dbReference>
<dbReference type="GO" id="GO:0005634">
    <property type="term" value="C:nucleus"/>
    <property type="evidence" value="ECO:0000318"/>
    <property type="project" value="GO_Central"/>
</dbReference>
<keyword evidence="2" id="KW-0677">Repeat</keyword>
<evidence type="ECO:0000313" key="8">
    <source>
        <dbReference type="EMBL" id="EEF40934.1"/>
    </source>
</evidence>
<keyword evidence="5" id="KW-0539">Nucleus</keyword>
<dbReference type="Gene3D" id="1.10.10.60">
    <property type="entry name" value="Homeodomain-like"/>
    <property type="match status" value="2"/>
</dbReference>
<dbReference type="EMBL" id="EQ973877">
    <property type="protein sequence ID" value="EEF40934.1"/>
    <property type="molecule type" value="Genomic_DNA"/>
</dbReference>
<evidence type="ECO:0000256" key="3">
    <source>
        <dbReference type="ARBA" id="ARBA00023015"/>
    </source>
</evidence>
<dbReference type="PANTHER" id="PTHR45614">
    <property type="entry name" value="MYB PROTEIN-RELATED"/>
    <property type="match status" value="1"/>
</dbReference>
<dbReference type="InterPro" id="IPR017930">
    <property type="entry name" value="Myb_dom"/>
</dbReference>
<evidence type="ECO:0000256" key="4">
    <source>
        <dbReference type="ARBA" id="ARBA00023125"/>
    </source>
</evidence>
<dbReference type="CDD" id="cd00167">
    <property type="entry name" value="SANT"/>
    <property type="match status" value="2"/>
</dbReference>
<dbReference type="GO" id="GO:0006355">
    <property type="term" value="P:regulation of DNA-templated transcription"/>
    <property type="evidence" value="ECO:0000318"/>
    <property type="project" value="GO_Central"/>
</dbReference>
<keyword evidence="3" id="KW-0804">Transcription</keyword>
<name>B9S625_RICCO</name>
<sequence>MTEAHNSFDQNQMYECLNFEDMGLIMMSGANKVTADEVSCITADNGYNKKVDQKKDKKSQVKKDGKVHKKSHVIKGQWTPEEDCLLVQLVKEYGIKKWSEIAKMLEGRVGKQCRERWHNHLRPDIRKDAWDEEEDEVLIEAHKEIGNRWAEIAKRLPGRTENTIKNHWNATKRRQFSRRKSKDSNSKSTLLQSYIKTLTSSPLSSSTTTTGKKADHVKINLQEHRTMKESPSVSSSQVPNYYDDHSHEELMFDEGYGNFVSLLDHEMPCASVVDESNLMGFEMSMEMDSLMMMKDAGEAKKEMDLLEMIIQQTQYN</sequence>
<evidence type="ECO:0000256" key="2">
    <source>
        <dbReference type="ARBA" id="ARBA00022737"/>
    </source>
</evidence>
<evidence type="ECO:0000259" key="6">
    <source>
        <dbReference type="PROSITE" id="PS50090"/>
    </source>
</evidence>
<dbReference type="InterPro" id="IPR001005">
    <property type="entry name" value="SANT/Myb"/>
</dbReference>
<feature type="domain" description="HTH myb-type" evidence="7">
    <location>
        <begin position="126"/>
        <end position="176"/>
    </location>
</feature>
<dbReference type="AlphaFoldDB" id="B9S625"/>
<dbReference type="PROSITE" id="PS51294">
    <property type="entry name" value="HTH_MYB"/>
    <property type="match status" value="2"/>
</dbReference>
<gene>
    <name evidence="8" type="ORF">RCOM_1063330</name>
</gene>
<dbReference type="GO" id="GO:0000978">
    <property type="term" value="F:RNA polymerase II cis-regulatory region sequence-specific DNA binding"/>
    <property type="evidence" value="ECO:0000318"/>
    <property type="project" value="GO_Central"/>
</dbReference>
<keyword evidence="4" id="KW-0238">DNA-binding</keyword>
<dbReference type="SUPFAM" id="SSF46689">
    <property type="entry name" value="Homeodomain-like"/>
    <property type="match status" value="1"/>
</dbReference>
<proteinExistence type="predicted"/>